<dbReference type="EMBL" id="JAJOZR010000008">
    <property type="protein sequence ID" value="MCD7109980.1"/>
    <property type="molecule type" value="Genomic_DNA"/>
</dbReference>
<dbReference type="AlphaFoldDB" id="A0A9X1NS05"/>
<dbReference type="InterPro" id="IPR010385">
    <property type="entry name" value="DUF982"/>
</dbReference>
<accession>A0A9X1NS05</accession>
<organism evidence="1 2">
    <name type="scientific">Rhizobium quercicola</name>
    <dbReference type="NCBI Taxonomy" id="2901226"/>
    <lineage>
        <taxon>Bacteria</taxon>
        <taxon>Pseudomonadati</taxon>
        <taxon>Pseudomonadota</taxon>
        <taxon>Alphaproteobacteria</taxon>
        <taxon>Hyphomicrobiales</taxon>
        <taxon>Rhizobiaceae</taxon>
        <taxon>Rhizobium/Agrobacterium group</taxon>
        <taxon>Rhizobium</taxon>
    </lineage>
</organism>
<reference evidence="1" key="1">
    <citation type="submission" date="2021-12" db="EMBL/GenBank/DDBJ databases">
        <authorList>
            <person name="Li Y."/>
        </authorList>
    </citation>
    <scope>NUCLEOTIDE SEQUENCE</scope>
    <source>
        <strain evidence="1">DKSPLA3</strain>
    </source>
</reference>
<keyword evidence="2" id="KW-1185">Reference proteome</keyword>
<evidence type="ECO:0000313" key="1">
    <source>
        <dbReference type="EMBL" id="MCD7109980.1"/>
    </source>
</evidence>
<gene>
    <name evidence="1" type="ORF">LRX75_13120</name>
</gene>
<evidence type="ECO:0000313" key="2">
    <source>
        <dbReference type="Proteomes" id="UP001139089"/>
    </source>
</evidence>
<name>A0A9X1NS05_9HYPH</name>
<sequence length="90" mass="10235">MAVSEKWWRQPVLLELDGIGDYSVVRNTREAAEVLLDRWPTHEGAAYKAAIRMCRYVLNGEQPADYAREDFIAAAVEAYIHVDESRPPVS</sequence>
<dbReference type="Gene3D" id="6.10.250.730">
    <property type="match status" value="1"/>
</dbReference>
<protein>
    <submittedName>
        <fullName evidence="1">DUF982 domain-containing protein</fullName>
    </submittedName>
</protein>
<comment type="caution">
    <text evidence="1">The sequence shown here is derived from an EMBL/GenBank/DDBJ whole genome shotgun (WGS) entry which is preliminary data.</text>
</comment>
<dbReference type="Pfam" id="PF06169">
    <property type="entry name" value="DUF982"/>
    <property type="match status" value="1"/>
</dbReference>
<dbReference type="Proteomes" id="UP001139089">
    <property type="component" value="Unassembled WGS sequence"/>
</dbReference>
<dbReference type="RefSeq" id="WP_162742885.1">
    <property type="nucleotide sequence ID" value="NZ_JAJOZR010000008.1"/>
</dbReference>
<proteinExistence type="predicted"/>